<dbReference type="GO" id="GO:0019693">
    <property type="term" value="P:ribose phosphate metabolic process"/>
    <property type="evidence" value="ECO:0007669"/>
    <property type="project" value="TreeGrafter"/>
</dbReference>
<dbReference type="AlphaFoldDB" id="A0A7W7YMS6"/>
<feature type="domain" description="Nudix hydrolase" evidence="9">
    <location>
        <begin position="51"/>
        <end position="180"/>
    </location>
</feature>
<evidence type="ECO:0000256" key="1">
    <source>
        <dbReference type="ARBA" id="ARBA00000847"/>
    </source>
</evidence>
<dbReference type="EMBL" id="JACHIF010000007">
    <property type="protein sequence ID" value="MBB5039086.1"/>
    <property type="molecule type" value="Genomic_DNA"/>
</dbReference>
<name>A0A7W7YMS6_9BACT</name>
<evidence type="ECO:0000259" key="9">
    <source>
        <dbReference type="PROSITE" id="PS51462"/>
    </source>
</evidence>
<evidence type="ECO:0000256" key="7">
    <source>
        <dbReference type="ARBA" id="ARBA00032272"/>
    </source>
</evidence>
<dbReference type="Proteomes" id="UP000534294">
    <property type="component" value="Unassembled WGS sequence"/>
</dbReference>
<dbReference type="PANTHER" id="PTHR11839">
    <property type="entry name" value="UDP/ADP-SUGAR PYROPHOSPHATASE"/>
    <property type="match status" value="1"/>
</dbReference>
<evidence type="ECO:0000256" key="3">
    <source>
        <dbReference type="ARBA" id="ARBA00007275"/>
    </source>
</evidence>
<dbReference type="GO" id="GO:0006753">
    <property type="term" value="P:nucleoside phosphate metabolic process"/>
    <property type="evidence" value="ECO:0007669"/>
    <property type="project" value="TreeGrafter"/>
</dbReference>
<dbReference type="InterPro" id="IPR015797">
    <property type="entry name" value="NUDIX_hydrolase-like_dom_sf"/>
</dbReference>
<dbReference type="GO" id="GO:0016462">
    <property type="term" value="F:pyrophosphatase activity"/>
    <property type="evidence" value="ECO:0007669"/>
    <property type="project" value="UniProtKB-ARBA"/>
</dbReference>
<accession>A0A7W7YMS6</accession>
<dbReference type="InterPro" id="IPR020084">
    <property type="entry name" value="NUDIX_hydrolase_CS"/>
</dbReference>
<dbReference type="InterPro" id="IPR020476">
    <property type="entry name" value="Nudix_hydrolase"/>
</dbReference>
<dbReference type="PROSITE" id="PS00893">
    <property type="entry name" value="NUDIX_BOX"/>
    <property type="match status" value="1"/>
</dbReference>
<evidence type="ECO:0000256" key="4">
    <source>
        <dbReference type="ARBA" id="ARBA00016377"/>
    </source>
</evidence>
<comment type="caution">
    <text evidence="10">The sequence shown here is derived from an EMBL/GenBank/DDBJ whole genome shotgun (WGS) entry which is preliminary data.</text>
</comment>
<evidence type="ECO:0000256" key="8">
    <source>
        <dbReference type="RuleBase" id="RU003476"/>
    </source>
</evidence>
<dbReference type="GO" id="GO:0005829">
    <property type="term" value="C:cytosol"/>
    <property type="evidence" value="ECO:0007669"/>
    <property type="project" value="TreeGrafter"/>
</dbReference>
<dbReference type="PROSITE" id="PS51462">
    <property type="entry name" value="NUDIX"/>
    <property type="match status" value="1"/>
</dbReference>
<proteinExistence type="inferred from homology"/>
<dbReference type="PANTHER" id="PTHR11839:SF18">
    <property type="entry name" value="NUDIX HYDROLASE DOMAIN-CONTAINING PROTEIN"/>
    <property type="match status" value="1"/>
</dbReference>
<protein>
    <recommendedName>
        <fullName evidence="4">GDP-mannose pyrophosphatase</fullName>
    </recommendedName>
    <alternativeName>
        <fullName evidence="6">GDP-mannose hydrolase</fullName>
    </alternativeName>
    <alternativeName>
        <fullName evidence="7">GDPMK</fullName>
    </alternativeName>
</protein>
<dbReference type="InterPro" id="IPR000086">
    <property type="entry name" value="NUDIX_hydrolase_dom"/>
</dbReference>
<sequence length="190" mass="21256">MDQPTSDSIETTNPWTTLSSREGYVNPWIRVREDQVINPSGGRGIYGVVEYKNRAIGVVPVDAEGNTWLVGQWRYSHERYEWEIPEGGCPPGEEPAECARRELLEETGIRAATIEPLLMNLQLSNSTTNEVCDIFVARDLTFGEAEPEETEQLAVKRLPLTEAIQMALDGRIRDSVSVLALLRLATQLRG</sequence>
<dbReference type="SUPFAM" id="SSF55811">
    <property type="entry name" value="Nudix"/>
    <property type="match status" value="1"/>
</dbReference>
<comment type="cofactor">
    <cofactor evidence="2">
        <name>Mg(2+)</name>
        <dbReference type="ChEBI" id="CHEBI:18420"/>
    </cofactor>
</comment>
<evidence type="ECO:0000256" key="5">
    <source>
        <dbReference type="ARBA" id="ARBA00022801"/>
    </source>
</evidence>
<dbReference type="Gene3D" id="3.90.79.10">
    <property type="entry name" value="Nucleoside Triphosphate Pyrophosphohydrolase"/>
    <property type="match status" value="1"/>
</dbReference>
<evidence type="ECO:0000313" key="11">
    <source>
        <dbReference type="Proteomes" id="UP000534294"/>
    </source>
</evidence>
<evidence type="ECO:0000313" key="10">
    <source>
        <dbReference type="EMBL" id="MBB5039086.1"/>
    </source>
</evidence>
<dbReference type="RefSeq" id="WP_184210484.1">
    <property type="nucleotide sequence ID" value="NZ_JACHIF010000007.1"/>
</dbReference>
<reference evidence="10 11" key="1">
    <citation type="submission" date="2020-08" db="EMBL/GenBank/DDBJ databases">
        <title>Genomic Encyclopedia of Type Strains, Phase IV (KMG-IV): sequencing the most valuable type-strain genomes for metagenomic binning, comparative biology and taxonomic classification.</title>
        <authorList>
            <person name="Goeker M."/>
        </authorList>
    </citation>
    <scope>NUCLEOTIDE SEQUENCE [LARGE SCALE GENOMIC DNA]</scope>
    <source>
        <strain evidence="10 11">DSM 12251</strain>
    </source>
</reference>
<dbReference type="Pfam" id="PF00293">
    <property type="entry name" value="NUDIX"/>
    <property type="match status" value="1"/>
</dbReference>
<comment type="catalytic activity">
    <reaction evidence="1">
        <text>GDP-alpha-D-mannose + H2O = alpha-D-mannose 1-phosphate + GMP + 2 H(+)</text>
        <dbReference type="Rhea" id="RHEA:27978"/>
        <dbReference type="ChEBI" id="CHEBI:15377"/>
        <dbReference type="ChEBI" id="CHEBI:15378"/>
        <dbReference type="ChEBI" id="CHEBI:57527"/>
        <dbReference type="ChEBI" id="CHEBI:58115"/>
        <dbReference type="ChEBI" id="CHEBI:58409"/>
    </reaction>
</comment>
<comment type="similarity">
    <text evidence="3">Belongs to the Nudix hydrolase family. NudK subfamily.</text>
</comment>
<evidence type="ECO:0000256" key="2">
    <source>
        <dbReference type="ARBA" id="ARBA00001946"/>
    </source>
</evidence>
<keyword evidence="11" id="KW-1185">Reference proteome</keyword>
<keyword evidence="5 8" id="KW-0378">Hydrolase</keyword>
<dbReference type="PRINTS" id="PR00502">
    <property type="entry name" value="NUDIXFAMILY"/>
</dbReference>
<evidence type="ECO:0000256" key="6">
    <source>
        <dbReference type="ARBA" id="ARBA00032162"/>
    </source>
</evidence>
<organism evidence="10 11">
    <name type="scientific">Prosthecobacter dejongeii</name>
    <dbReference type="NCBI Taxonomy" id="48465"/>
    <lineage>
        <taxon>Bacteria</taxon>
        <taxon>Pseudomonadati</taxon>
        <taxon>Verrucomicrobiota</taxon>
        <taxon>Verrucomicrobiia</taxon>
        <taxon>Verrucomicrobiales</taxon>
        <taxon>Verrucomicrobiaceae</taxon>
        <taxon>Prosthecobacter</taxon>
    </lineage>
</organism>
<dbReference type="CDD" id="cd24161">
    <property type="entry name" value="NUDIX_ADPRase_Ndx2"/>
    <property type="match status" value="1"/>
</dbReference>
<gene>
    <name evidence="10" type="ORF">HNQ64_003355</name>
</gene>